<evidence type="ECO:0000313" key="2">
    <source>
        <dbReference type="EMBL" id="KZP25646.1"/>
    </source>
</evidence>
<dbReference type="Pfam" id="PF00487">
    <property type="entry name" value="FA_desaturase"/>
    <property type="match status" value="1"/>
</dbReference>
<evidence type="ECO:0000259" key="1">
    <source>
        <dbReference type="Pfam" id="PF00487"/>
    </source>
</evidence>
<proteinExistence type="predicted"/>
<dbReference type="STRING" id="436010.A0A166P2R1"/>
<dbReference type="OrthoDB" id="200948at2759"/>
<dbReference type="GO" id="GO:0042284">
    <property type="term" value="F:sphingolipid delta-4 desaturase activity"/>
    <property type="evidence" value="ECO:0007669"/>
    <property type="project" value="TreeGrafter"/>
</dbReference>
<sequence length="268" mass="30224">MDIMKKHPEVKNLMSHEPLTKYVAAPQLSAAYLLRHTSPLSWQFVLVAYAIGGTANQNLFLAIHEITHNLAFRGIAANELLAIFSNLSSAALAFNTLVSTSWRQAAGVHGMSSFWACSLHPCAEHFIAEHYLWDGLAQETYSYYGPLNVDYHTEHHDFPSIPWTRLPALAPEFYDTIPSHLYGLTLTYTAVTIEIRNKFLFYFLLIMSLQLLAEMLDTNHPPQSMDDGEVCTLNSIETKSAIPPRIDVLQALVLVYRRTHHPQTLTSI</sequence>
<dbReference type="GO" id="GO:0046513">
    <property type="term" value="P:ceramide biosynthetic process"/>
    <property type="evidence" value="ECO:0007669"/>
    <property type="project" value="TreeGrafter"/>
</dbReference>
<feature type="domain" description="Fatty acid desaturase" evidence="1">
    <location>
        <begin position="146"/>
        <end position="182"/>
    </location>
</feature>
<dbReference type="PANTHER" id="PTHR12879:SF8">
    <property type="entry name" value="SPHINGOLIPID DELTA(4)-DESATURASE DES1"/>
    <property type="match status" value="1"/>
</dbReference>
<dbReference type="PANTHER" id="PTHR12879">
    <property type="entry name" value="SPHINGOLIPID DELTA 4 DESATURASE/C-4 HYDROXYLASE PROTEIN DES2"/>
    <property type="match status" value="1"/>
</dbReference>
<dbReference type="AlphaFoldDB" id="A0A166P2R1"/>
<accession>A0A166P2R1</accession>
<evidence type="ECO:0000313" key="3">
    <source>
        <dbReference type="Proteomes" id="UP000076532"/>
    </source>
</evidence>
<dbReference type="EMBL" id="KV417519">
    <property type="protein sequence ID" value="KZP25646.1"/>
    <property type="molecule type" value="Genomic_DNA"/>
</dbReference>
<dbReference type="Proteomes" id="UP000076532">
    <property type="component" value="Unassembled WGS sequence"/>
</dbReference>
<dbReference type="InterPro" id="IPR005804">
    <property type="entry name" value="FA_desaturase_dom"/>
</dbReference>
<gene>
    <name evidence="2" type="ORF">FIBSPDRAFT_950064</name>
</gene>
<name>A0A166P2R1_9AGAM</name>
<reference evidence="2 3" key="1">
    <citation type="journal article" date="2016" name="Mol. Biol. Evol.">
        <title>Comparative Genomics of Early-Diverging Mushroom-Forming Fungi Provides Insights into the Origins of Lignocellulose Decay Capabilities.</title>
        <authorList>
            <person name="Nagy L.G."/>
            <person name="Riley R."/>
            <person name="Tritt A."/>
            <person name="Adam C."/>
            <person name="Daum C."/>
            <person name="Floudas D."/>
            <person name="Sun H."/>
            <person name="Yadav J.S."/>
            <person name="Pangilinan J."/>
            <person name="Larsson K.H."/>
            <person name="Matsuura K."/>
            <person name="Barry K."/>
            <person name="Labutti K."/>
            <person name="Kuo R."/>
            <person name="Ohm R.A."/>
            <person name="Bhattacharya S.S."/>
            <person name="Shirouzu T."/>
            <person name="Yoshinaga Y."/>
            <person name="Martin F.M."/>
            <person name="Grigoriev I.V."/>
            <person name="Hibbett D.S."/>
        </authorList>
    </citation>
    <scope>NUCLEOTIDE SEQUENCE [LARGE SCALE GENOMIC DNA]</scope>
    <source>
        <strain evidence="2 3">CBS 109695</strain>
    </source>
</reference>
<keyword evidence="3" id="KW-1185">Reference proteome</keyword>
<protein>
    <recommendedName>
        <fullName evidence="1">Fatty acid desaturase domain-containing protein</fullName>
    </recommendedName>
</protein>
<dbReference type="GO" id="GO:0016020">
    <property type="term" value="C:membrane"/>
    <property type="evidence" value="ECO:0007669"/>
    <property type="project" value="GOC"/>
</dbReference>
<organism evidence="2 3">
    <name type="scientific">Athelia psychrophila</name>
    <dbReference type="NCBI Taxonomy" id="1759441"/>
    <lineage>
        <taxon>Eukaryota</taxon>
        <taxon>Fungi</taxon>
        <taxon>Dikarya</taxon>
        <taxon>Basidiomycota</taxon>
        <taxon>Agaricomycotina</taxon>
        <taxon>Agaricomycetes</taxon>
        <taxon>Agaricomycetidae</taxon>
        <taxon>Atheliales</taxon>
        <taxon>Atheliaceae</taxon>
        <taxon>Athelia</taxon>
    </lineage>
</organism>